<protein>
    <submittedName>
        <fullName evidence="1">Uncharacterized protein</fullName>
    </submittedName>
</protein>
<name>A0A6H5IHJ0_9HYME</name>
<gene>
    <name evidence="1" type="ORF">TBRA_LOCUS7107</name>
</gene>
<sequence length="214" mass="25133">MACIEQRTRIRAWLAFHLIFRACMHDEAQIGNAWNVHLNPFRLLARIGPPRVRTYSAARLMHTYYIRFHFATRSVVRVQVQQQQRSRLHLVAPDSCCAAASEQAQKNIIQYYPNRQWLNKVAPLQHERKPPLCPSQREYLYYMYNSGKTLLVPLYCDTSRQRLCVDAHAFATSIRLVEAKSSQTCYEWSLGLGRWRTRRLELEFLISNNAIDYG</sequence>
<accession>A0A6H5IHJ0</accession>
<feature type="non-terminal residue" evidence="1">
    <location>
        <position position="214"/>
    </location>
</feature>
<proteinExistence type="predicted"/>
<dbReference type="EMBL" id="CADCXV010000773">
    <property type="protein sequence ID" value="CAB0035209.1"/>
    <property type="molecule type" value="Genomic_DNA"/>
</dbReference>
<keyword evidence="2" id="KW-1185">Reference proteome</keyword>
<organism evidence="1 2">
    <name type="scientific">Trichogramma brassicae</name>
    <dbReference type="NCBI Taxonomy" id="86971"/>
    <lineage>
        <taxon>Eukaryota</taxon>
        <taxon>Metazoa</taxon>
        <taxon>Ecdysozoa</taxon>
        <taxon>Arthropoda</taxon>
        <taxon>Hexapoda</taxon>
        <taxon>Insecta</taxon>
        <taxon>Pterygota</taxon>
        <taxon>Neoptera</taxon>
        <taxon>Endopterygota</taxon>
        <taxon>Hymenoptera</taxon>
        <taxon>Apocrita</taxon>
        <taxon>Proctotrupomorpha</taxon>
        <taxon>Chalcidoidea</taxon>
        <taxon>Trichogrammatidae</taxon>
        <taxon>Trichogramma</taxon>
    </lineage>
</organism>
<evidence type="ECO:0000313" key="1">
    <source>
        <dbReference type="EMBL" id="CAB0035209.1"/>
    </source>
</evidence>
<evidence type="ECO:0000313" key="2">
    <source>
        <dbReference type="Proteomes" id="UP000479190"/>
    </source>
</evidence>
<dbReference type="Proteomes" id="UP000479190">
    <property type="component" value="Unassembled WGS sequence"/>
</dbReference>
<dbReference type="AlphaFoldDB" id="A0A6H5IHJ0"/>
<reference evidence="1 2" key="1">
    <citation type="submission" date="2020-02" db="EMBL/GenBank/DDBJ databases">
        <authorList>
            <person name="Ferguson B K."/>
        </authorList>
    </citation>
    <scope>NUCLEOTIDE SEQUENCE [LARGE SCALE GENOMIC DNA]</scope>
</reference>